<evidence type="ECO:0000256" key="1">
    <source>
        <dbReference type="SAM" id="MobiDB-lite"/>
    </source>
</evidence>
<dbReference type="EMBL" id="LBMM01035302">
    <property type="protein sequence ID" value="KMQ81462.1"/>
    <property type="molecule type" value="Genomic_DNA"/>
</dbReference>
<dbReference type="PaxDb" id="67767-A0A0J7JTC6"/>
<accession>A0A0J7JTC6</accession>
<dbReference type="Proteomes" id="UP000036403">
    <property type="component" value="Unassembled WGS sequence"/>
</dbReference>
<organism evidence="2 3">
    <name type="scientific">Lasius niger</name>
    <name type="common">Black garden ant</name>
    <dbReference type="NCBI Taxonomy" id="67767"/>
    <lineage>
        <taxon>Eukaryota</taxon>
        <taxon>Metazoa</taxon>
        <taxon>Ecdysozoa</taxon>
        <taxon>Arthropoda</taxon>
        <taxon>Hexapoda</taxon>
        <taxon>Insecta</taxon>
        <taxon>Pterygota</taxon>
        <taxon>Neoptera</taxon>
        <taxon>Endopterygota</taxon>
        <taxon>Hymenoptera</taxon>
        <taxon>Apocrita</taxon>
        <taxon>Aculeata</taxon>
        <taxon>Formicoidea</taxon>
        <taxon>Formicidae</taxon>
        <taxon>Formicinae</taxon>
        <taxon>Lasius</taxon>
        <taxon>Lasius</taxon>
    </lineage>
</organism>
<proteinExistence type="predicted"/>
<comment type="caution">
    <text evidence="2">The sequence shown here is derived from an EMBL/GenBank/DDBJ whole genome shotgun (WGS) entry which is preliminary data.</text>
</comment>
<keyword evidence="3" id="KW-1185">Reference proteome</keyword>
<name>A0A0J7JTC6_LASNI</name>
<sequence>MRTHVSAGGPGPGLGTTRRSCTARRIESMPGQKEEMQCEHGRRRLQMPEATLPASVPTVPTQVPHMGGGPWDPGKPQAQGPCCWDAGSPGDHPIPVTGTYSYVASAHISRGTWVVLRV</sequence>
<evidence type="ECO:0000313" key="2">
    <source>
        <dbReference type="EMBL" id="KMQ81462.1"/>
    </source>
</evidence>
<protein>
    <submittedName>
        <fullName evidence="2">Nad fad-dependent oxidoreductase</fullName>
    </submittedName>
</protein>
<gene>
    <name evidence="2" type="ORF">RF55_26250</name>
</gene>
<evidence type="ECO:0000313" key="3">
    <source>
        <dbReference type="Proteomes" id="UP000036403"/>
    </source>
</evidence>
<feature type="compositionally biased region" description="Basic and acidic residues" evidence="1">
    <location>
        <begin position="24"/>
        <end position="40"/>
    </location>
</feature>
<reference evidence="2 3" key="1">
    <citation type="submission" date="2015-04" db="EMBL/GenBank/DDBJ databases">
        <title>Lasius niger genome sequencing.</title>
        <authorList>
            <person name="Konorov E.A."/>
            <person name="Nikitin M.A."/>
            <person name="Kirill M.V."/>
            <person name="Chang P."/>
        </authorList>
    </citation>
    <scope>NUCLEOTIDE SEQUENCE [LARGE SCALE GENOMIC DNA]</scope>
    <source>
        <tissue evidence="2">Whole</tissue>
    </source>
</reference>
<feature type="region of interest" description="Disordered" evidence="1">
    <location>
        <begin position="1"/>
        <end position="86"/>
    </location>
</feature>
<dbReference type="AlphaFoldDB" id="A0A0J7JTC6"/>